<dbReference type="InterPro" id="IPR020013">
    <property type="entry name" value="Flagellar_FlgE/F/G"/>
</dbReference>
<feature type="domain" description="Flagellar basal body rod protein N-terminal" evidence="6">
    <location>
        <begin position="3"/>
        <end position="33"/>
    </location>
</feature>
<evidence type="ECO:0000259" key="6">
    <source>
        <dbReference type="Pfam" id="PF00460"/>
    </source>
</evidence>
<evidence type="ECO:0000256" key="3">
    <source>
        <dbReference type="ARBA" id="ARBA00019015"/>
    </source>
</evidence>
<keyword evidence="10" id="KW-0282">Flagellum</keyword>
<dbReference type="InterPro" id="IPR011491">
    <property type="entry name" value="FlgE_D2"/>
</dbReference>
<dbReference type="InterPro" id="IPR001444">
    <property type="entry name" value="Flag_bb_rod_N"/>
</dbReference>
<comment type="caution">
    <text evidence="10">The sequence shown here is derived from an EMBL/GenBank/DDBJ whole genome shotgun (WGS) entry which is preliminary data.</text>
</comment>
<dbReference type="PANTHER" id="PTHR30435">
    <property type="entry name" value="FLAGELLAR PROTEIN"/>
    <property type="match status" value="1"/>
</dbReference>
<accession>A0ABV7HQQ7</accession>
<dbReference type="InterPro" id="IPR037058">
    <property type="entry name" value="Falgellar_hook_FlgE_sf"/>
</dbReference>
<dbReference type="InterPro" id="IPR010930">
    <property type="entry name" value="Flg_bb/hook_C_dom"/>
</dbReference>
<evidence type="ECO:0000256" key="5">
    <source>
        <dbReference type="RuleBase" id="RU362116"/>
    </source>
</evidence>
<name>A0ABV7HQQ7_9GAMM</name>
<evidence type="ECO:0000256" key="4">
    <source>
        <dbReference type="ARBA" id="ARBA00023143"/>
    </source>
</evidence>
<gene>
    <name evidence="10" type="primary">flgE</name>
    <name evidence="10" type="ORF">ACFOEB_08025</name>
</gene>
<keyword evidence="11" id="KW-1185">Reference proteome</keyword>
<dbReference type="NCBIfam" id="TIGR03506">
    <property type="entry name" value="FlgEFG_subfam"/>
    <property type="match status" value="1"/>
</dbReference>
<proteinExistence type="inferred from homology"/>
<dbReference type="Proteomes" id="UP001595548">
    <property type="component" value="Unassembled WGS sequence"/>
</dbReference>
<feature type="domain" description="Flagellar basal-body/hook protein C-terminal" evidence="7">
    <location>
        <begin position="373"/>
        <end position="418"/>
    </location>
</feature>
<feature type="domain" description="Flagellar hook protein FlgE D2" evidence="8">
    <location>
        <begin position="160"/>
        <end position="300"/>
    </location>
</feature>
<evidence type="ECO:0000313" key="10">
    <source>
        <dbReference type="EMBL" id="MFC3155146.1"/>
    </source>
</evidence>
<protein>
    <recommendedName>
        <fullName evidence="3 5">Flagellar hook protein FlgE</fullName>
    </recommendedName>
</protein>
<dbReference type="PANTHER" id="PTHR30435:SF1">
    <property type="entry name" value="FLAGELLAR HOOK PROTEIN FLGE"/>
    <property type="match status" value="1"/>
</dbReference>
<evidence type="ECO:0000256" key="1">
    <source>
        <dbReference type="ARBA" id="ARBA00004117"/>
    </source>
</evidence>
<dbReference type="InterPro" id="IPR053967">
    <property type="entry name" value="LlgE_F_G-like_D1"/>
</dbReference>
<evidence type="ECO:0000313" key="11">
    <source>
        <dbReference type="Proteomes" id="UP001595548"/>
    </source>
</evidence>
<dbReference type="Pfam" id="PF22692">
    <property type="entry name" value="LlgE_F_G_D1"/>
    <property type="match status" value="1"/>
</dbReference>
<reference evidence="11" key="1">
    <citation type="journal article" date="2019" name="Int. J. Syst. Evol. Microbiol.">
        <title>The Global Catalogue of Microorganisms (GCM) 10K type strain sequencing project: providing services to taxonomists for standard genome sequencing and annotation.</title>
        <authorList>
            <consortium name="The Broad Institute Genomics Platform"/>
            <consortium name="The Broad Institute Genome Sequencing Center for Infectious Disease"/>
            <person name="Wu L."/>
            <person name="Ma J."/>
        </authorList>
    </citation>
    <scope>NUCLEOTIDE SEQUENCE [LARGE SCALE GENOMIC DNA]</scope>
    <source>
        <strain evidence="11">KCTC 52141</strain>
    </source>
</reference>
<keyword evidence="10" id="KW-0969">Cilium</keyword>
<dbReference type="SUPFAM" id="SSF117143">
    <property type="entry name" value="Flagellar hook protein flgE"/>
    <property type="match status" value="1"/>
</dbReference>
<dbReference type="NCBIfam" id="NF004238">
    <property type="entry name" value="PRK05682.1-1"/>
    <property type="match status" value="1"/>
</dbReference>
<evidence type="ECO:0000259" key="9">
    <source>
        <dbReference type="Pfam" id="PF22692"/>
    </source>
</evidence>
<evidence type="ECO:0000256" key="2">
    <source>
        <dbReference type="ARBA" id="ARBA00009677"/>
    </source>
</evidence>
<evidence type="ECO:0000259" key="7">
    <source>
        <dbReference type="Pfam" id="PF06429"/>
    </source>
</evidence>
<dbReference type="Gene3D" id="2.60.98.20">
    <property type="entry name" value="Flagellar hook protein FlgE"/>
    <property type="match status" value="1"/>
</dbReference>
<dbReference type="Pfam" id="PF07559">
    <property type="entry name" value="FlgE_D2"/>
    <property type="match status" value="1"/>
</dbReference>
<comment type="similarity">
    <text evidence="2 5">Belongs to the flagella basal body rod proteins family.</text>
</comment>
<dbReference type="Pfam" id="PF06429">
    <property type="entry name" value="Flg_bbr_C"/>
    <property type="match status" value="1"/>
</dbReference>
<comment type="function">
    <text evidence="5">A flexible structure which links the flagellar filament to the drive apparatus in the basal body.</text>
</comment>
<feature type="domain" description="Flagellar hook protein FlgE/F/G-like D1" evidence="9">
    <location>
        <begin position="83"/>
        <end position="145"/>
    </location>
</feature>
<dbReference type="InterPro" id="IPR037925">
    <property type="entry name" value="FlgE/F/G-like"/>
</dbReference>
<keyword evidence="4 5" id="KW-0975">Bacterial flagellum</keyword>
<sequence length="419" mass="43828">MPFNTALSGIRAANTDLKVTGNNIANASTTGFKNSRAEFGDVYASSLLGSGSNTPGSGVNLQKIRQQFSQGNLNFTENQLDLAINGAGMFILDNAGDKLYGRDGTFGLDKDGYIVNNTGSNLQGFIADDEGNVGGILESLRVNVENQAPNASTEMNISFNLDARETVLDPNVPPDPAAYFDATDPATYNHATSATIYDSLGNPHTLSQYFVKTDDVTNSWNVHVKIDGQDPTAPAGPVALAFDTGGALARVDGVAAGTEFALDYDPGNGATPVAGLAIDFANSTQFGSGFSVEGLTQDGYSTGRLAGIDIDEQGLIFARFTNGEAQTIGQVALASFNNLEALKPVGSTLWAQTADSGELIVGSPGSASFGDIQAGALEESNVDLSEQLVNLIIAQRNFQANSKTIETANQTTQTIINLR</sequence>
<dbReference type="Pfam" id="PF00460">
    <property type="entry name" value="Flg_bb_rod"/>
    <property type="match status" value="1"/>
</dbReference>
<organism evidence="10 11">
    <name type="scientific">Gilvimarinus japonicus</name>
    <dbReference type="NCBI Taxonomy" id="1796469"/>
    <lineage>
        <taxon>Bacteria</taxon>
        <taxon>Pseudomonadati</taxon>
        <taxon>Pseudomonadota</taxon>
        <taxon>Gammaproteobacteria</taxon>
        <taxon>Cellvibrionales</taxon>
        <taxon>Cellvibrionaceae</taxon>
        <taxon>Gilvimarinus</taxon>
    </lineage>
</organism>
<keyword evidence="10" id="KW-0966">Cell projection</keyword>
<dbReference type="RefSeq" id="WP_382415700.1">
    <property type="nucleotide sequence ID" value="NZ_AP031500.1"/>
</dbReference>
<evidence type="ECO:0000259" key="8">
    <source>
        <dbReference type="Pfam" id="PF07559"/>
    </source>
</evidence>
<dbReference type="EMBL" id="JBHRTL010000006">
    <property type="protein sequence ID" value="MFC3155146.1"/>
    <property type="molecule type" value="Genomic_DNA"/>
</dbReference>
<comment type="subcellular location">
    <subcellularLocation>
        <location evidence="1 5">Bacterial flagellum basal body</location>
    </subcellularLocation>
</comment>